<dbReference type="SUPFAM" id="SSF53448">
    <property type="entry name" value="Nucleotide-diphospho-sugar transferases"/>
    <property type="match status" value="1"/>
</dbReference>
<protein>
    <submittedName>
        <fullName evidence="2">Glycosyltransferase</fullName>
    </submittedName>
</protein>
<organism evidence="2 3">
    <name type="scientific">Parabacteroides merdae</name>
    <dbReference type="NCBI Taxonomy" id="46503"/>
    <lineage>
        <taxon>Bacteria</taxon>
        <taxon>Pseudomonadati</taxon>
        <taxon>Bacteroidota</taxon>
        <taxon>Bacteroidia</taxon>
        <taxon>Bacteroidales</taxon>
        <taxon>Tannerellaceae</taxon>
        <taxon>Parabacteroides</taxon>
    </lineage>
</organism>
<dbReference type="RefSeq" id="WP_122122413.1">
    <property type="nucleotide sequence ID" value="NZ_DAWDXW010000033.1"/>
</dbReference>
<feature type="domain" description="Glycosyltransferase 2-like" evidence="1">
    <location>
        <begin position="6"/>
        <end position="143"/>
    </location>
</feature>
<comment type="caution">
    <text evidence="2">The sequence shown here is derived from an EMBL/GenBank/DDBJ whole genome shotgun (WGS) entry which is preliminary data.</text>
</comment>
<evidence type="ECO:0000313" key="2">
    <source>
        <dbReference type="EMBL" id="RGN50111.1"/>
    </source>
</evidence>
<evidence type="ECO:0000259" key="1">
    <source>
        <dbReference type="Pfam" id="PF00535"/>
    </source>
</evidence>
<sequence>MKLAPIVIFTYNRPWHTQQTVEALLKNEYASESDLIIFSDAPKNEAAKKGVEETRSYIRNITGFKSLRIIERDRNFGLANNIIDGVTSIVNEFGRIIVLEDDLLTSPYFLKFMNEALDKYEKVEEVVSVHGYLYPVKEKLPTNFFLKHTDSLGWGTWKESWNVFNSDGAYLLSKLESRKIVGEFNFNDTYNFAKMLKDQIEGLNNSWAIRWYASTFLADKISLFPNVSLVYHNGNDLQATNSSIGDDWLDVELSDHPIPLVEIPLKENKDVRLVYERFFRTVFSFRGKIKRKIKELYGKITQMYK</sequence>
<evidence type="ECO:0000313" key="3">
    <source>
        <dbReference type="Proteomes" id="UP000261088"/>
    </source>
</evidence>
<dbReference type="AlphaFoldDB" id="A0AB37LST0"/>
<gene>
    <name evidence="2" type="ORF">DXB61_13430</name>
</gene>
<dbReference type="InterPro" id="IPR001173">
    <property type="entry name" value="Glyco_trans_2-like"/>
</dbReference>
<proteinExistence type="predicted"/>
<dbReference type="EMBL" id="QSUP01000018">
    <property type="protein sequence ID" value="RGN50111.1"/>
    <property type="molecule type" value="Genomic_DNA"/>
</dbReference>
<dbReference type="InterPro" id="IPR029044">
    <property type="entry name" value="Nucleotide-diphossugar_trans"/>
</dbReference>
<dbReference type="CDD" id="cd00761">
    <property type="entry name" value="Glyco_tranf_GTA_type"/>
    <property type="match status" value="1"/>
</dbReference>
<dbReference type="Pfam" id="PF00535">
    <property type="entry name" value="Glycos_transf_2"/>
    <property type="match status" value="1"/>
</dbReference>
<accession>A0AB37LST0</accession>
<name>A0AB37LST0_9BACT</name>
<dbReference type="Gene3D" id="3.90.550.10">
    <property type="entry name" value="Spore Coat Polysaccharide Biosynthesis Protein SpsA, Chain A"/>
    <property type="match status" value="1"/>
</dbReference>
<reference evidence="2 3" key="1">
    <citation type="submission" date="2018-08" db="EMBL/GenBank/DDBJ databases">
        <title>A genome reference for cultivated species of the human gut microbiota.</title>
        <authorList>
            <person name="Zou Y."/>
            <person name="Xue W."/>
            <person name="Luo G."/>
        </authorList>
    </citation>
    <scope>NUCLEOTIDE SEQUENCE [LARGE SCALE GENOMIC DNA]</scope>
    <source>
        <strain evidence="2 3">OM05-11AA</strain>
    </source>
</reference>
<dbReference type="Proteomes" id="UP000261088">
    <property type="component" value="Unassembled WGS sequence"/>
</dbReference>